<keyword evidence="2" id="KW-1185">Reference proteome</keyword>
<evidence type="ECO:0000313" key="2">
    <source>
        <dbReference type="Proteomes" id="UP000180280"/>
    </source>
</evidence>
<gene>
    <name evidence="1" type="ORF">BI344_05170</name>
</gene>
<dbReference type="Proteomes" id="UP000180280">
    <property type="component" value="Unassembled WGS sequence"/>
</dbReference>
<accession>A0ABX3CHS6</accession>
<name>A0ABX3CHS6_9NEIS</name>
<organism evidence="1 2">
    <name type="scientific">Chromobacterium sphagni</name>
    <dbReference type="NCBI Taxonomy" id="1903179"/>
    <lineage>
        <taxon>Bacteria</taxon>
        <taxon>Pseudomonadati</taxon>
        <taxon>Pseudomonadota</taxon>
        <taxon>Betaproteobacteria</taxon>
        <taxon>Neisseriales</taxon>
        <taxon>Chromobacteriaceae</taxon>
        <taxon>Chromobacterium</taxon>
    </lineage>
</organism>
<evidence type="ECO:0000313" key="1">
    <source>
        <dbReference type="EMBL" id="OHX21896.1"/>
    </source>
</evidence>
<dbReference type="RefSeq" id="WP_071111848.1">
    <property type="nucleotide sequence ID" value="NZ_MKCT01000001.1"/>
</dbReference>
<comment type="caution">
    <text evidence="1">The sequence shown here is derived from an EMBL/GenBank/DDBJ whole genome shotgun (WGS) entry which is preliminary data.</text>
</comment>
<reference evidence="1 2" key="1">
    <citation type="submission" date="2016-09" db="EMBL/GenBank/DDBJ databases">
        <title>Chromobacterium muskegensis sp. nov., an insecticidal bacterium isolated from Sphagnum bogs.</title>
        <authorList>
            <person name="Sparks M.E."/>
            <person name="Blackburn M.B."/>
            <person name="Gundersen-Rindal D.E."/>
            <person name="Mitchell A."/>
            <person name="Farrar R."/>
            <person name="Kuhar D."/>
        </authorList>
    </citation>
    <scope>NUCLEOTIDE SEQUENCE [LARGE SCALE GENOMIC DNA]</scope>
    <source>
        <strain evidence="1 2">14B-1</strain>
    </source>
</reference>
<sequence>MAKFAIFALAFGPPLMTLRDRPDKAGVTVKTATIANKDLAAQAKNQDSGVNRCPGFFVAAQP</sequence>
<proteinExistence type="predicted"/>
<protein>
    <submittedName>
        <fullName evidence="1">Uncharacterized protein</fullName>
    </submittedName>
</protein>
<dbReference type="EMBL" id="MKCT01000001">
    <property type="protein sequence ID" value="OHX21896.1"/>
    <property type="molecule type" value="Genomic_DNA"/>
</dbReference>